<dbReference type="NCBIfam" id="NF010242">
    <property type="entry name" value="PRK13689.1"/>
    <property type="match status" value="1"/>
</dbReference>
<dbReference type="HAMAP" id="MF_00816">
    <property type="entry name" value="UPF0352"/>
    <property type="match status" value="1"/>
</dbReference>
<comment type="caution">
    <text evidence="2">The sequence shown here is derived from an EMBL/GenBank/DDBJ whole genome shotgun (WGS) entry which is preliminary data.</text>
</comment>
<dbReference type="OrthoDB" id="5771474at2"/>
<dbReference type="Pfam" id="PF07208">
    <property type="entry name" value="DUF1414"/>
    <property type="match status" value="1"/>
</dbReference>
<comment type="similarity">
    <text evidence="1">Belongs to the UPF0352 family.</text>
</comment>
<evidence type="ECO:0000256" key="1">
    <source>
        <dbReference type="HAMAP-Rule" id="MF_00816"/>
    </source>
</evidence>
<protein>
    <recommendedName>
        <fullName evidence="1">UPF0352 protein BET10_10735</fullName>
    </recommendedName>
</protein>
<dbReference type="Proteomes" id="UP000179786">
    <property type="component" value="Unassembled WGS sequence"/>
</dbReference>
<keyword evidence="3" id="KW-1185">Reference proteome</keyword>
<proteinExistence type="inferred from homology"/>
<name>A0A1S1MZT1_9GAMM</name>
<dbReference type="PIRSF" id="PIRSF006188">
    <property type="entry name" value="UCP006188"/>
    <property type="match status" value="1"/>
</dbReference>
<evidence type="ECO:0000313" key="3">
    <source>
        <dbReference type="Proteomes" id="UP000179786"/>
    </source>
</evidence>
<gene>
    <name evidence="2" type="ORF">BET10_10735</name>
</gene>
<dbReference type="EMBL" id="MKJU01000025">
    <property type="protein sequence ID" value="OHU91296.1"/>
    <property type="molecule type" value="Genomic_DNA"/>
</dbReference>
<reference evidence="2 3" key="1">
    <citation type="submission" date="2016-09" db="EMBL/GenBank/DDBJ databases">
        <title>Pseudoalteromonas amylolytica sp. nov., isolated from the surface seawater.</title>
        <authorList>
            <person name="Wu Y.-H."/>
            <person name="Cheng H."/>
            <person name="Jin X.-B."/>
            <person name="Wang C.-S."/>
            <person name="Xu X.-W."/>
        </authorList>
    </citation>
    <scope>NUCLEOTIDE SEQUENCE [LARGE SCALE GENOMIC DNA]</scope>
    <source>
        <strain evidence="2 3">JW1</strain>
    </source>
</reference>
<dbReference type="InterPro" id="IPR009857">
    <property type="entry name" value="UPF0352"/>
</dbReference>
<dbReference type="RefSeq" id="WP_070985102.1">
    <property type="nucleotide sequence ID" value="NZ_MKJU01000025.1"/>
</dbReference>
<dbReference type="STRING" id="1859457.BET10_10735"/>
<dbReference type="SUPFAM" id="SSF158651">
    <property type="entry name" value="YejL-like"/>
    <property type="match status" value="1"/>
</dbReference>
<dbReference type="AlphaFoldDB" id="A0A1S1MZT1"/>
<evidence type="ECO:0000313" key="2">
    <source>
        <dbReference type="EMBL" id="OHU91296.1"/>
    </source>
</evidence>
<accession>A0A1S1MZT1</accession>
<sequence>MPIQSKYSNEQVEQIVDQLIDVLTQAQAPVDLSLMCLGNSITHILKEHVPEAKRQTVADNFSKALVQSVK</sequence>
<organism evidence="2 3">
    <name type="scientific">Pseudoalteromonas amylolytica</name>
    <dbReference type="NCBI Taxonomy" id="1859457"/>
    <lineage>
        <taxon>Bacteria</taxon>
        <taxon>Pseudomonadati</taxon>
        <taxon>Pseudomonadota</taxon>
        <taxon>Gammaproteobacteria</taxon>
        <taxon>Alteromonadales</taxon>
        <taxon>Pseudoalteromonadaceae</taxon>
        <taxon>Pseudoalteromonas</taxon>
    </lineage>
</organism>
<dbReference type="Gene3D" id="1.10.3390.10">
    <property type="entry name" value="YejL-like"/>
    <property type="match status" value="1"/>
</dbReference>
<dbReference type="InterPro" id="IPR023202">
    <property type="entry name" value="YejL_sf"/>
</dbReference>